<dbReference type="AlphaFoldDB" id="A0A151J044"/>
<protein>
    <submittedName>
        <fullName evidence="2">Uncharacterized protein</fullName>
    </submittedName>
</protein>
<gene>
    <name evidence="2" type="ORF">ALC57_13030</name>
</gene>
<evidence type="ECO:0000313" key="3">
    <source>
        <dbReference type="Proteomes" id="UP000078492"/>
    </source>
</evidence>
<organism evidence="2 3">
    <name type="scientific">Trachymyrmex cornetzi</name>
    <dbReference type="NCBI Taxonomy" id="471704"/>
    <lineage>
        <taxon>Eukaryota</taxon>
        <taxon>Metazoa</taxon>
        <taxon>Ecdysozoa</taxon>
        <taxon>Arthropoda</taxon>
        <taxon>Hexapoda</taxon>
        <taxon>Insecta</taxon>
        <taxon>Pterygota</taxon>
        <taxon>Neoptera</taxon>
        <taxon>Endopterygota</taxon>
        <taxon>Hymenoptera</taxon>
        <taxon>Apocrita</taxon>
        <taxon>Aculeata</taxon>
        <taxon>Formicoidea</taxon>
        <taxon>Formicidae</taxon>
        <taxon>Myrmicinae</taxon>
        <taxon>Trachymyrmex</taxon>
    </lineage>
</organism>
<evidence type="ECO:0000256" key="1">
    <source>
        <dbReference type="SAM" id="MobiDB-lite"/>
    </source>
</evidence>
<reference evidence="2 3" key="1">
    <citation type="submission" date="2015-09" db="EMBL/GenBank/DDBJ databases">
        <title>Trachymyrmex cornetzi WGS genome.</title>
        <authorList>
            <person name="Nygaard S."/>
            <person name="Hu H."/>
            <person name="Boomsma J."/>
            <person name="Zhang G."/>
        </authorList>
    </citation>
    <scope>NUCLEOTIDE SEQUENCE [LARGE SCALE GENOMIC DNA]</scope>
    <source>
        <strain evidence="2">Tcor2-1</strain>
        <tissue evidence="2">Whole body</tissue>
    </source>
</reference>
<feature type="compositionally biased region" description="Basic and acidic residues" evidence="1">
    <location>
        <begin position="51"/>
        <end position="66"/>
    </location>
</feature>
<dbReference type="EMBL" id="KQ980658">
    <property type="protein sequence ID" value="KYN14754.1"/>
    <property type="molecule type" value="Genomic_DNA"/>
</dbReference>
<keyword evidence="3" id="KW-1185">Reference proteome</keyword>
<dbReference type="Proteomes" id="UP000078492">
    <property type="component" value="Unassembled WGS sequence"/>
</dbReference>
<name>A0A151J044_9HYME</name>
<evidence type="ECO:0000313" key="2">
    <source>
        <dbReference type="EMBL" id="KYN14754.1"/>
    </source>
</evidence>
<proteinExistence type="predicted"/>
<sequence>MIEQARARDLNDRNLSEYFVGSKGQSEKGFSSTVVEKEKWRRMMVVKKIRERERERERERLREDRGRRSRRKNRETRGRDIRRVRRLPWKGLALSACESSGRRESERQREYSRRIRLKGTRLAYIQPKSRIHPYLDDGIVHLAVLVEIRSRKRIYSRENDT</sequence>
<accession>A0A151J044</accession>
<feature type="region of interest" description="Disordered" evidence="1">
    <location>
        <begin position="51"/>
        <end position="79"/>
    </location>
</feature>